<name>A0AAD4T503_9MAGN</name>
<gene>
    <name evidence="1" type="ORF">MKW98_024942</name>
</gene>
<sequence length="112" mass="13211">VLVEDINIGYEGIVHTQSEFMAWRISCCCELVGMLRDWNEEVQSCRKFPHTSPQERILLVLLRLLLMMLDRVECLFTFVKVFAVRMGELSLLRMQSEREAVLFKFLSNFCLF</sequence>
<evidence type="ECO:0000313" key="2">
    <source>
        <dbReference type="Proteomes" id="UP001202328"/>
    </source>
</evidence>
<dbReference type="AlphaFoldDB" id="A0AAD4T503"/>
<accession>A0AAD4T503</accession>
<evidence type="ECO:0000313" key="1">
    <source>
        <dbReference type="EMBL" id="KAI3940535.1"/>
    </source>
</evidence>
<protein>
    <submittedName>
        <fullName evidence="1">Uncharacterized protein</fullName>
    </submittedName>
</protein>
<keyword evidence="2" id="KW-1185">Reference proteome</keyword>
<reference evidence="1" key="1">
    <citation type="submission" date="2022-04" db="EMBL/GenBank/DDBJ databases">
        <title>A functionally conserved STORR gene fusion in Papaver species that diverged 16.8 million years ago.</title>
        <authorList>
            <person name="Catania T."/>
        </authorList>
    </citation>
    <scope>NUCLEOTIDE SEQUENCE</scope>
    <source>
        <strain evidence="1">S-188037</strain>
    </source>
</reference>
<dbReference type="Proteomes" id="UP001202328">
    <property type="component" value="Unassembled WGS sequence"/>
</dbReference>
<organism evidence="1 2">
    <name type="scientific">Papaver atlanticum</name>
    <dbReference type="NCBI Taxonomy" id="357466"/>
    <lineage>
        <taxon>Eukaryota</taxon>
        <taxon>Viridiplantae</taxon>
        <taxon>Streptophyta</taxon>
        <taxon>Embryophyta</taxon>
        <taxon>Tracheophyta</taxon>
        <taxon>Spermatophyta</taxon>
        <taxon>Magnoliopsida</taxon>
        <taxon>Ranunculales</taxon>
        <taxon>Papaveraceae</taxon>
        <taxon>Papaveroideae</taxon>
        <taxon>Papaver</taxon>
    </lineage>
</organism>
<proteinExistence type="predicted"/>
<feature type="non-terminal residue" evidence="1">
    <location>
        <position position="112"/>
    </location>
</feature>
<comment type="caution">
    <text evidence="1">The sequence shown here is derived from an EMBL/GenBank/DDBJ whole genome shotgun (WGS) entry which is preliminary data.</text>
</comment>
<dbReference type="EMBL" id="JAJJMB010005149">
    <property type="protein sequence ID" value="KAI3940535.1"/>
    <property type="molecule type" value="Genomic_DNA"/>
</dbReference>